<keyword evidence="2" id="KW-1185">Reference proteome</keyword>
<name>A0A556QNF9_9BACT</name>
<proteinExistence type="predicted"/>
<comment type="caution">
    <text evidence="1">The sequence shown here is derived from an EMBL/GenBank/DDBJ whole genome shotgun (WGS) entry which is preliminary data.</text>
</comment>
<dbReference type="OrthoDB" id="200142at2"/>
<evidence type="ECO:0000313" key="1">
    <source>
        <dbReference type="EMBL" id="TSJ78174.1"/>
    </source>
</evidence>
<reference evidence="1 2" key="1">
    <citation type="submission" date="2019-07" db="EMBL/GenBank/DDBJ databases">
        <title>Description of 53C-WASEF.</title>
        <authorList>
            <person name="Pitt A."/>
            <person name="Hahn M.W."/>
        </authorList>
    </citation>
    <scope>NUCLEOTIDE SEQUENCE [LARGE SCALE GENOMIC DNA]</scope>
    <source>
        <strain evidence="1 2">53C-WASEF</strain>
    </source>
</reference>
<organism evidence="1 2">
    <name type="scientific">Rariglobus hedericola</name>
    <dbReference type="NCBI Taxonomy" id="2597822"/>
    <lineage>
        <taxon>Bacteria</taxon>
        <taxon>Pseudomonadati</taxon>
        <taxon>Verrucomicrobiota</taxon>
        <taxon>Opitutia</taxon>
        <taxon>Opitutales</taxon>
        <taxon>Opitutaceae</taxon>
        <taxon>Rariglobus</taxon>
    </lineage>
</organism>
<protein>
    <submittedName>
        <fullName evidence="1">Uncharacterized protein</fullName>
    </submittedName>
</protein>
<dbReference type="AlphaFoldDB" id="A0A556QNF9"/>
<sequence>MNLRPIIDEIASQADDFLDGVTSREQARAGIAELLTMDYSGLVAADRKIVSDAVMATLEDESFFNGGFAGHSFDDDSESTDDES</sequence>
<gene>
    <name evidence="1" type="ORF">FPL22_02380</name>
</gene>
<evidence type="ECO:0000313" key="2">
    <source>
        <dbReference type="Proteomes" id="UP000315648"/>
    </source>
</evidence>
<dbReference type="RefSeq" id="WP_144228515.1">
    <property type="nucleotide sequence ID" value="NZ_CBCRVV010000025.1"/>
</dbReference>
<dbReference type="EMBL" id="VMBG01000001">
    <property type="protein sequence ID" value="TSJ78174.1"/>
    <property type="molecule type" value="Genomic_DNA"/>
</dbReference>
<accession>A0A556QNF9</accession>
<dbReference type="Proteomes" id="UP000315648">
    <property type="component" value="Unassembled WGS sequence"/>
</dbReference>